<dbReference type="InterPro" id="IPR036938">
    <property type="entry name" value="PAP2/HPO_sf"/>
</dbReference>
<name>A0A5B8ML78_9CHLO</name>
<dbReference type="Proteomes" id="UP000316726">
    <property type="component" value="Chromosome 5"/>
</dbReference>
<feature type="transmembrane region" description="Helical" evidence="1">
    <location>
        <begin position="236"/>
        <end position="255"/>
    </location>
</feature>
<dbReference type="AlphaFoldDB" id="A0A5B8ML78"/>
<dbReference type="SUPFAM" id="SSF48317">
    <property type="entry name" value="Acid phosphatase/Vanadium-dependent haloperoxidase"/>
    <property type="match status" value="1"/>
</dbReference>
<protein>
    <recommendedName>
        <fullName evidence="2">Phosphatidic acid phosphatase type 2/haloperoxidase domain-containing protein</fullName>
    </recommendedName>
</protein>
<keyword evidence="1" id="KW-0472">Membrane</keyword>
<dbReference type="EMBL" id="CP031038">
    <property type="protein sequence ID" value="QDZ21031.1"/>
    <property type="molecule type" value="Genomic_DNA"/>
</dbReference>
<feature type="domain" description="Phosphatidic acid phosphatase type 2/haloperoxidase" evidence="2">
    <location>
        <begin position="154"/>
        <end position="279"/>
    </location>
</feature>
<dbReference type="Gene3D" id="1.20.144.10">
    <property type="entry name" value="Phosphatidic acid phosphatase type 2/haloperoxidase"/>
    <property type="match status" value="1"/>
</dbReference>
<accession>A0A5B8ML78</accession>
<evidence type="ECO:0000256" key="1">
    <source>
        <dbReference type="SAM" id="Phobius"/>
    </source>
</evidence>
<keyword evidence="1" id="KW-0812">Transmembrane</keyword>
<keyword evidence="1" id="KW-1133">Transmembrane helix</keyword>
<evidence type="ECO:0000313" key="3">
    <source>
        <dbReference type="EMBL" id="QDZ21031.1"/>
    </source>
</evidence>
<sequence>MGRRARTGGGGEDGDGVARIVASRAFAGMCAVAIVVLAIDQGLERSKLLEAYVDVPAYEYFYGRRGAYLGDLGEIVGRDTTSDVVKDFVRETPALGKLLSKVTLGRVLSNLPVVAAAGCICLAGAYHGLCLACNIGARWIHAKGVLRFGIIVLFGYFCGGKGFGSDTVAMEFLKNSFGRQRPTGIEHGERSLSFPSGHTNGASFFCGALATLVVPNVVASSPLVAKIWRGARGTKALLLASWIVLTAVTGLGRVASLKHWCSDCVCGTFTGAFTVSLASTTALALESKLLSRSPGHHLKSS</sequence>
<evidence type="ECO:0000259" key="2">
    <source>
        <dbReference type="SMART" id="SM00014"/>
    </source>
</evidence>
<dbReference type="CDD" id="cd01610">
    <property type="entry name" value="PAP2_like"/>
    <property type="match status" value="1"/>
</dbReference>
<feature type="transmembrane region" description="Helical" evidence="1">
    <location>
        <begin position="145"/>
        <end position="164"/>
    </location>
</feature>
<organism evidence="3 4">
    <name type="scientific">Chloropicon primus</name>
    <dbReference type="NCBI Taxonomy" id="1764295"/>
    <lineage>
        <taxon>Eukaryota</taxon>
        <taxon>Viridiplantae</taxon>
        <taxon>Chlorophyta</taxon>
        <taxon>Chloropicophyceae</taxon>
        <taxon>Chloropicales</taxon>
        <taxon>Chloropicaceae</taxon>
        <taxon>Chloropicon</taxon>
    </lineage>
</organism>
<evidence type="ECO:0000313" key="4">
    <source>
        <dbReference type="Proteomes" id="UP000316726"/>
    </source>
</evidence>
<dbReference type="Pfam" id="PF01569">
    <property type="entry name" value="PAP2"/>
    <property type="match status" value="1"/>
</dbReference>
<feature type="transmembrane region" description="Helical" evidence="1">
    <location>
        <begin position="21"/>
        <end position="39"/>
    </location>
</feature>
<feature type="transmembrane region" description="Helical" evidence="1">
    <location>
        <begin position="113"/>
        <end position="133"/>
    </location>
</feature>
<gene>
    <name evidence="3" type="ORF">A3770_05p35490</name>
</gene>
<dbReference type="SMART" id="SM00014">
    <property type="entry name" value="acidPPc"/>
    <property type="match status" value="1"/>
</dbReference>
<keyword evidence="4" id="KW-1185">Reference proteome</keyword>
<dbReference type="InterPro" id="IPR000326">
    <property type="entry name" value="PAP2/HPO"/>
</dbReference>
<proteinExistence type="predicted"/>
<reference evidence="3 4" key="1">
    <citation type="submission" date="2018-07" db="EMBL/GenBank/DDBJ databases">
        <title>The complete nuclear genome of the prasinophyte Chloropicon primus (CCMP1205).</title>
        <authorList>
            <person name="Pombert J.-F."/>
            <person name="Otis C."/>
            <person name="Turmel M."/>
            <person name="Lemieux C."/>
        </authorList>
    </citation>
    <scope>NUCLEOTIDE SEQUENCE [LARGE SCALE GENOMIC DNA]</scope>
    <source>
        <strain evidence="3 4">CCMP1205</strain>
    </source>
</reference>
<feature type="transmembrane region" description="Helical" evidence="1">
    <location>
        <begin position="202"/>
        <end position="224"/>
    </location>
</feature>